<feature type="domain" description="RING-type" evidence="8">
    <location>
        <begin position="15"/>
        <end position="57"/>
    </location>
</feature>
<dbReference type="Gene3D" id="3.30.40.10">
    <property type="entry name" value="Zinc/RING finger domain, C3HC4 (zinc finger)"/>
    <property type="match status" value="1"/>
</dbReference>
<evidence type="ECO:0000313" key="11">
    <source>
        <dbReference type="Ensembl" id="ENSATEP00000074041.1"/>
    </source>
</evidence>
<dbReference type="AlphaFoldDB" id="A0AAQ6IH02"/>
<keyword evidence="2" id="KW-0479">Metal-binding</keyword>
<keyword evidence="1" id="KW-0399">Innate immunity</keyword>
<dbReference type="GeneTree" id="ENSGT01150000286950"/>
<organism evidence="11 12">
    <name type="scientific">Anabas testudineus</name>
    <name type="common">Climbing perch</name>
    <name type="synonym">Anthias testudineus</name>
    <dbReference type="NCBI Taxonomy" id="64144"/>
    <lineage>
        <taxon>Eukaryota</taxon>
        <taxon>Metazoa</taxon>
        <taxon>Chordata</taxon>
        <taxon>Craniata</taxon>
        <taxon>Vertebrata</taxon>
        <taxon>Euteleostomi</taxon>
        <taxon>Actinopterygii</taxon>
        <taxon>Neopterygii</taxon>
        <taxon>Teleostei</taxon>
        <taxon>Neoteleostei</taxon>
        <taxon>Acanthomorphata</taxon>
        <taxon>Anabantaria</taxon>
        <taxon>Anabantiformes</taxon>
        <taxon>Anabantoidei</taxon>
        <taxon>Anabantidae</taxon>
        <taxon>Anabas</taxon>
    </lineage>
</organism>
<dbReference type="PROSITE" id="PS50119">
    <property type="entry name" value="ZF_BBOX"/>
    <property type="match status" value="1"/>
</dbReference>
<keyword evidence="7" id="KW-0175">Coiled coil</keyword>
<dbReference type="SUPFAM" id="SSF49899">
    <property type="entry name" value="Concanavalin A-like lectins/glucanases"/>
    <property type="match status" value="1"/>
</dbReference>
<dbReference type="PROSITE" id="PS00518">
    <property type="entry name" value="ZF_RING_1"/>
    <property type="match status" value="1"/>
</dbReference>
<dbReference type="Gene3D" id="4.10.830.40">
    <property type="match status" value="1"/>
</dbReference>
<reference evidence="11" key="3">
    <citation type="submission" date="2025-09" db="UniProtKB">
        <authorList>
            <consortium name="Ensembl"/>
        </authorList>
    </citation>
    <scope>IDENTIFICATION</scope>
</reference>
<evidence type="ECO:0000256" key="6">
    <source>
        <dbReference type="PROSITE-ProRule" id="PRU00024"/>
    </source>
</evidence>
<dbReference type="InterPro" id="IPR017907">
    <property type="entry name" value="Znf_RING_CS"/>
</dbReference>
<dbReference type="PANTHER" id="PTHR25465">
    <property type="entry name" value="B-BOX DOMAIN CONTAINING"/>
    <property type="match status" value="1"/>
</dbReference>
<evidence type="ECO:0000259" key="10">
    <source>
        <dbReference type="PROSITE" id="PS50188"/>
    </source>
</evidence>
<dbReference type="InterPro" id="IPR001841">
    <property type="entry name" value="Znf_RING"/>
</dbReference>
<dbReference type="InterPro" id="IPR003877">
    <property type="entry name" value="SPRY_dom"/>
</dbReference>
<feature type="coiled-coil region" evidence="7">
    <location>
        <begin position="196"/>
        <end position="230"/>
    </location>
</feature>
<keyword evidence="4" id="KW-0862">Zinc</keyword>
<proteinExistence type="predicted"/>
<protein>
    <recommendedName>
        <fullName evidence="13">Tripartite motif containing 16</fullName>
    </recommendedName>
</protein>
<dbReference type="InterPro" id="IPR000315">
    <property type="entry name" value="Znf_B-box"/>
</dbReference>
<evidence type="ECO:0000256" key="7">
    <source>
        <dbReference type="SAM" id="Coils"/>
    </source>
</evidence>
<evidence type="ECO:0000256" key="1">
    <source>
        <dbReference type="ARBA" id="ARBA00022588"/>
    </source>
</evidence>
<dbReference type="InterPro" id="IPR003879">
    <property type="entry name" value="Butyrophylin_SPRY"/>
</dbReference>
<keyword evidence="3 6" id="KW-0863">Zinc-finger</keyword>
<dbReference type="Pfam" id="PF00643">
    <property type="entry name" value="zf-B_box"/>
    <property type="match status" value="1"/>
</dbReference>
<sequence>MAQQEKQEGRMKFCCSICLDLLKDPVTIPCGHNYCRSCINTHWKGNQKKPHSCPQCQKTFTTRPALVKNTMLEDLLQKLKTTALQAPPADHGYAGPEDVACDVCTERKMKALKSCLVCLASYCEQHLQPHYESPAFQKHKLVEATVKLQESICSRHNEVMKIFCRTDQECICYVCSMVEHKDHKIVSTATERTERQEELEMSRQKLQQRIQEREEDMRMLQQEVDAINCSAYKAVEETEKIFTKLIGALKKRSSDVKQQIGNQQKAEVCRAKELHKNLKDEIAKLKRKEMELKQLSHTEDPTQFLHSYPSLSQPSESTDSPVTEIHHLQQFDNLTSAVTTTRDRIQAILSEKFMRTSPEEVDTDALLTPAVPKTRAEFLQYSRQVTLDPNTAGAGLLLSNENRRVTKTGGQTQPGHQDRFIAVSQVMSTNELTGRCYWEVEKKGSVSVAVTYKNICRTGDFTACAFGYNNKSWALTYDNSYTFRHDTSVFLTNYQPSRIGVYLDHSAGILSFYSVSETMTLLHRVETSFTEPVHVGLWLHGSDGDFAEICE</sequence>
<dbReference type="Pfam" id="PF25600">
    <property type="entry name" value="TRIM_CC"/>
    <property type="match status" value="1"/>
</dbReference>
<reference evidence="11" key="2">
    <citation type="submission" date="2025-08" db="UniProtKB">
        <authorList>
            <consortium name="Ensembl"/>
        </authorList>
    </citation>
    <scope>IDENTIFICATION</scope>
</reference>
<dbReference type="Gene3D" id="2.60.120.920">
    <property type="match status" value="1"/>
</dbReference>
<evidence type="ECO:0000313" key="12">
    <source>
        <dbReference type="Proteomes" id="UP000265040"/>
    </source>
</evidence>
<keyword evidence="12" id="KW-1185">Reference proteome</keyword>
<dbReference type="GO" id="GO:0005737">
    <property type="term" value="C:cytoplasm"/>
    <property type="evidence" value="ECO:0007669"/>
    <property type="project" value="UniProtKB-ARBA"/>
</dbReference>
<dbReference type="Gene3D" id="3.30.160.60">
    <property type="entry name" value="Classic Zinc Finger"/>
    <property type="match status" value="1"/>
</dbReference>
<dbReference type="InterPro" id="IPR006574">
    <property type="entry name" value="PRY"/>
</dbReference>
<evidence type="ECO:0000259" key="8">
    <source>
        <dbReference type="PROSITE" id="PS50089"/>
    </source>
</evidence>
<reference evidence="11 12" key="1">
    <citation type="submission" date="2021-04" db="EMBL/GenBank/DDBJ databases">
        <authorList>
            <consortium name="Wellcome Sanger Institute Data Sharing"/>
        </authorList>
    </citation>
    <scope>NUCLEOTIDE SEQUENCE [LARGE SCALE GENOMIC DNA]</scope>
</reference>
<dbReference type="PROSITE" id="PS50188">
    <property type="entry name" value="B302_SPRY"/>
    <property type="match status" value="1"/>
</dbReference>
<dbReference type="PRINTS" id="PR01407">
    <property type="entry name" value="BUTYPHLNCDUF"/>
</dbReference>
<dbReference type="Pfam" id="PF15227">
    <property type="entry name" value="zf-C3HC4_4"/>
    <property type="match status" value="1"/>
</dbReference>
<feature type="domain" description="B30.2/SPRY" evidence="10">
    <location>
        <begin position="364"/>
        <end position="551"/>
    </location>
</feature>
<dbReference type="InterPro" id="IPR051051">
    <property type="entry name" value="E3_ubiq-ligase_TRIM/RNF"/>
</dbReference>
<evidence type="ECO:0008006" key="13">
    <source>
        <dbReference type="Google" id="ProtNLM"/>
    </source>
</evidence>
<dbReference type="GO" id="GO:0008270">
    <property type="term" value="F:zinc ion binding"/>
    <property type="evidence" value="ECO:0007669"/>
    <property type="project" value="UniProtKB-KW"/>
</dbReference>
<dbReference type="InterPro" id="IPR058030">
    <property type="entry name" value="TRIM8/14/16/25/29/45/65_CC"/>
</dbReference>
<evidence type="ECO:0000256" key="2">
    <source>
        <dbReference type="ARBA" id="ARBA00022723"/>
    </source>
</evidence>
<dbReference type="Ensembl" id="ENSATET00000076681.1">
    <property type="protein sequence ID" value="ENSATEP00000074041.1"/>
    <property type="gene ID" value="ENSATEG00000032368.1"/>
</dbReference>
<dbReference type="InterPro" id="IPR003613">
    <property type="entry name" value="Ubox_domain"/>
</dbReference>
<dbReference type="InterPro" id="IPR001870">
    <property type="entry name" value="B30.2/SPRY"/>
</dbReference>
<evidence type="ECO:0000256" key="5">
    <source>
        <dbReference type="ARBA" id="ARBA00022859"/>
    </source>
</evidence>
<dbReference type="InterPro" id="IPR013083">
    <property type="entry name" value="Znf_RING/FYVE/PHD"/>
</dbReference>
<dbReference type="Proteomes" id="UP000265040">
    <property type="component" value="Chromosome 18"/>
</dbReference>
<dbReference type="SMART" id="SM00184">
    <property type="entry name" value="RING"/>
    <property type="match status" value="1"/>
</dbReference>
<dbReference type="PANTHER" id="PTHR25465:SF5">
    <property type="entry name" value="E3 UBIQUITIN_ISG15 LIGASE TRIM25-RELATED"/>
    <property type="match status" value="1"/>
</dbReference>
<dbReference type="SMART" id="SM00589">
    <property type="entry name" value="PRY"/>
    <property type="match status" value="1"/>
</dbReference>
<dbReference type="Pfam" id="PF13765">
    <property type="entry name" value="PRY"/>
    <property type="match status" value="1"/>
</dbReference>
<name>A0AAQ6IH02_ANATE</name>
<dbReference type="PROSITE" id="PS50089">
    <property type="entry name" value="ZF_RING_2"/>
    <property type="match status" value="1"/>
</dbReference>
<evidence type="ECO:0000256" key="3">
    <source>
        <dbReference type="ARBA" id="ARBA00022771"/>
    </source>
</evidence>
<dbReference type="CDD" id="cd16040">
    <property type="entry name" value="SPRY_PRY_SNTX"/>
    <property type="match status" value="1"/>
</dbReference>
<evidence type="ECO:0000256" key="4">
    <source>
        <dbReference type="ARBA" id="ARBA00022833"/>
    </source>
</evidence>
<dbReference type="GO" id="GO:0004842">
    <property type="term" value="F:ubiquitin-protein transferase activity"/>
    <property type="evidence" value="ECO:0007669"/>
    <property type="project" value="InterPro"/>
</dbReference>
<dbReference type="SUPFAM" id="SSF57850">
    <property type="entry name" value="RING/U-box"/>
    <property type="match status" value="1"/>
</dbReference>
<dbReference type="GO" id="GO:0045087">
    <property type="term" value="P:innate immune response"/>
    <property type="evidence" value="ECO:0007669"/>
    <property type="project" value="UniProtKB-KW"/>
</dbReference>
<feature type="coiled-coil region" evidence="7">
    <location>
        <begin position="271"/>
        <end position="298"/>
    </location>
</feature>
<keyword evidence="5" id="KW-0391">Immunity</keyword>
<feature type="domain" description="B box-type" evidence="9">
    <location>
        <begin position="148"/>
        <end position="188"/>
    </location>
</feature>
<dbReference type="GO" id="GO:0016567">
    <property type="term" value="P:protein ubiquitination"/>
    <property type="evidence" value="ECO:0007669"/>
    <property type="project" value="InterPro"/>
</dbReference>
<dbReference type="SMART" id="SM00336">
    <property type="entry name" value="BBOX"/>
    <property type="match status" value="1"/>
</dbReference>
<dbReference type="SUPFAM" id="SSF57845">
    <property type="entry name" value="B-box zinc-binding domain"/>
    <property type="match status" value="1"/>
</dbReference>
<dbReference type="InterPro" id="IPR013320">
    <property type="entry name" value="ConA-like_dom_sf"/>
</dbReference>
<dbReference type="CDD" id="cd19769">
    <property type="entry name" value="Bbox2_TRIM16-like"/>
    <property type="match status" value="1"/>
</dbReference>
<dbReference type="InterPro" id="IPR043136">
    <property type="entry name" value="B30.2/SPRY_sf"/>
</dbReference>
<dbReference type="Pfam" id="PF00622">
    <property type="entry name" value="SPRY"/>
    <property type="match status" value="1"/>
</dbReference>
<evidence type="ECO:0000259" key="9">
    <source>
        <dbReference type="PROSITE" id="PS50119"/>
    </source>
</evidence>
<dbReference type="SMART" id="SM00504">
    <property type="entry name" value="Ubox"/>
    <property type="match status" value="1"/>
</dbReference>
<accession>A0AAQ6IH02</accession>